<dbReference type="EMBL" id="BAABCY010000078">
    <property type="protein sequence ID" value="GAA3578970.1"/>
    <property type="molecule type" value="Genomic_DNA"/>
</dbReference>
<dbReference type="Pfam" id="PF02464">
    <property type="entry name" value="CinA"/>
    <property type="match status" value="1"/>
</dbReference>
<dbReference type="InterPro" id="IPR041424">
    <property type="entry name" value="CinA_KH"/>
</dbReference>
<dbReference type="InterPro" id="IPR001453">
    <property type="entry name" value="MoaB/Mog_dom"/>
</dbReference>
<dbReference type="InterPro" id="IPR008136">
    <property type="entry name" value="CinA_C"/>
</dbReference>
<dbReference type="Pfam" id="PF00994">
    <property type="entry name" value="MoCF_biosynth"/>
    <property type="match status" value="1"/>
</dbReference>
<feature type="domain" description="MoaB/Mog" evidence="2">
    <location>
        <begin position="4"/>
        <end position="172"/>
    </location>
</feature>
<dbReference type="HAMAP" id="MF_00226_B">
    <property type="entry name" value="CinA_B"/>
    <property type="match status" value="1"/>
</dbReference>
<dbReference type="Proteomes" id="UP001500954">
    <property type="component" value="Unassembled WGS sequence"/>
</dbReference>
<dbReference type="NCBIfam" id="TIGR00199">
    <property type="entry name" value="PncC_domain"/>
    <property type="match status" value="1"/>
</dbReference>
<proteinExistence type="inferred from homology"/>
<gene>
    <name evidence="3" type="ORF">GCM10022395_29550</name>
</gene>
<dbReference type="PIRSF" id="PIRSF006728">
    <property type="entry name" value="CinA"/>
    <property type="match status" value="1"/>
</dbReference>
<dbReference type="Gene3D" id="3.90.950.20">
    <property type="entry name" value="CinA-like"/>
    <property type="match status" value="1"/>
</dbReference>
<name>A0ABP6Y841_9FLAO</name>
<dbReference type="SUPFAM" id="SSF53218">
    <property type="entry name" value="Molybdenum cofactor biosynthesis proteins"/>
    <property type="match status" value="1"/>
</dbReference>
<dbReference type="SUPFAM" id="SSF142433">
    <property type="entry name" value="CinA-like"/>
    <property type="match status" value="1"/>
</dbReference>
<dbReference type="Gene3D" id="3.40.980.10">
    <property type="entry name" value="MoaB/Mog-like domain"/>
    <property type="match status" value="1"/>
</dbReference>
<dbReference type="RefSeq" id="WP_345007105.1">
    <property type="nucleotide sequence ID" value="NZ_BAABCY010000078.1"/>
</dbReference>
<organism evidence="3 4">
    <name type="scientific">Snuella lapsa</name>
    <dbReference type="NCBI Taxonomy" id="870481"/>
    <lineage>
        <taxon>Bacteria</taxon>
        <taxon>Pseudomonadati</taxon>
        <taxon>Bacteroidota</taxon>
        <taxon>Flavobacteriia</taxon>
        <taxon>Flavobacteriales</taxon>
        <taxon>Flavobacteriaceae</taxon>
        <taxon>Snuella</taxon>
    </lineage>
</organism>
<dbReference type="InterPro" id="IPR036425">
    <property type="entry name" value="MoaB/Mog-like_dom_sf"/>
</dbReference>
<evidence type="ECO:0000313" key="3">
    <source>
        <dbReference type="EMBL" id="GAA3578970.1"/>
    </source>
</evidence>
<dbReference type="SMART" id="SM00852">
    <property type="entry name" value="MoCF_biosynth"/>
    <property type="match status" value="1"/>
</dbReference>
<dbReference type="NCBIfam" id="TIGR00177">
    <property type="entry name" value="molyb_syn"/>
    <property type="match status" value="1"/>
</dbReference>
<dbReference type="PANTHER" id="PTHR13939:SF0">
    <property type="entry name" value="NMN AMIDOHYDROLASE-LIKE PROTEIN YFAY"/>
    <property type="match status" value="1"/>
</dbReference>
<reference evidence="4" key="1">
    <citation type="journal article" date="2019" name="Int. J. Syst. Evol. Microbiol.">
        <title>The Global Catalogue of Microorganisms (GCM) 10K type strain sequencing project: providing services to taxonomists for standard genome sequencing and annotation.</title>
        <authorList>
            <consortium name="The Broad Institute Genomics Platform"/>
            <consortium name="The Broad Institute Genome Sequencing Center for Infectious Disease"/>
            <person name="Wu L."/>
            <person name="Ma J."/>
        </authorList>
    </citation>
    <scope>NUCLEOTIDE SEQUENCE [LARGE SCALE GENOMIC DNA]</scope>
    <source>
        <strain evidence="4">JCM 17111</strain>
    </source>
</reference>
<dbReference type="NCBIfam" id="NF001813">
    <property type="entry name" value="PRK00549.1"/>
    <property type="match status" value="1"/>
</dbReference>
<protein>
    <recommendedName>
        <fullName evidence="1">CinA-like protein</fullName>
    </recommendedName>
</protein>
<comment type="similarity">
    <text evidence="1">Belongs to the CinA family.</text>
</comment>
<dbReference type="Pfam" id="PF18146">
    <property type="entry name" value="CinA_KH"/>
    <property type="match status" value="1"/>
</dbReference>
<comment type="caution">
    <text evidence="3">The sequence shown here is derived from an EMBL/GenBank/DDBJ whole genome shotgun (WGS) entry which is preliminary data.</text>
</comment>
<dbReference type="PANTHER" id="PTHR13939">
    <property type="entry name" value="NICOTINAMIDE-NUCLEOTIDE AMIDOHYDROLASE PNCC"/>
    <property type="match status" value="1"/>
</dbReference>
<evidence type="ECO:0000256" key="1">
    <source>
        <dbReference type="HAMAP-Rule" id="MF_00226"/>
    </source>
</evidence>
<dbReference type="InterPro" id="IPR050101">
    <property type="entry name" value="CinA"/>
</dbReference>
<dbReference type="InterPro" id="IPR008135">
    <property type="entry name" value="Competence-induced_CinA"/>
</dbReference>
<sequence length="417" mass="45811">MLAEIITIGDELLIGQVVDTNSAFIAKALNKIGVSVFQITSVQDDKEHILNALAAAETHADIILITGGLGPTKDDITKKTIAEYFNDTLVRDISVLENIESIWKNYTRQTLLQVNKDQALVPSKAKVLMNRYGTAPGMWLEKGEKVFVSLPGVPFEMRALIENEVIPKLTNKFHFPFILHKTMLVYGLGESTLADRIAIWEDALPKHIKLAYLPSLGKMRLRLSAKGFDESQIRKDVQDQIDKVIPLIKDVYFGLEDEEGDLEVIIARQLTRTGMSLAIAESCTGGSLAKCFTSKPGASLYFKGGVVTYATQSKVDLLGVPEELIEAHSVVSAPVAESMAQNVLRLFKSDFAIATTGNAGPTKGDSDAEVGDVFIAIATKNKVYSEKFNLGNHRTKVVNKSVHKALELLLKEILKNR</sequence>
<dbReference type="CDD" id="cd00885">
    <property type="entry name" value="cinA"/>
    <property type="match status" value="1"/>
</dbReference>
<dbReference type="NCBIfam" id="TIGR00200">
    <property type="entry name" value="cinA_nterm"/>
    <property type="match status" value="1"/>
</dbReference>
<dbReference type="InterPro" id="IPR036653">
    <property type="entry name" value="CinA-like_C"/>
</dbReference>
<keyword evidence="4" id="KW-1185">Reference proteome</keyword>
<evidence type="ECO:0000313" key="4">
    <source>
        <dbReference type="Proteomes" id="UP001500954"/>
    </source>
</evidence>
<accession>A0ABP6Y841</accession>
<evidence type="ECO:0000259" key="2">
    <source>
        <dbReference type="SMART" id="SM00852"/>
    </source>
</evidence>